<comment type="similarity">
    <text evidence="1">Belongs to the Fur family.</text>
</comment>
<evidence type="ECO:0000313" key="8">
    <source>
        <dbReference type="EMBL" id="AUW96961.1"/>
    </source>
</evidence>
<dbReference type="Gene3D" id="3.30.1490.190">
    <property type="match status" value="1"/>
</dbReference>
<dbReference type="GO" id="GO:0045892">
    <property type="term" value="P:negative regulation of DNA-templated transcription"/>
    <property type="evidence" value="ECO:0007669"/>
    <property type="project" value="TreeGrafter"/>
</dbReference>
<dbReference type="InterPro" id="IPR036388">
    <property type="entry name" value="WH-like_DNA-bd_sf"/>
</dbReference>
<dbReference type="InterPro" id="IPR036390">
    <property type="entry name" value="WH_DNA-bd_sf"/>
</dbReference>
<evidence type="ECO:0000256" key="4">
    <source>
        <dbReference type="ARBA" id="ARBA00023015"/>
    </source>
</evidence>
<dbReference type="GO" id="GO:0000976">
    <property type="term" value="F:transcription cis-regulatory region binding"/>
    <property type="evidence" value="ECO:0007669"/>
    <property type="project" value="TreeGrafter"/>
</dbReference>
<dbReference type="GO" id="GO:0008270">
    <property type="term" value="F:zinc ion binding"/>
    <property type="evidence" value="ECO:0007669"/>
    <property type="project" value="TreeGrafter"/>
</dbReference>
<evidence type="ECO:0000256" key="5">
    <source>
        <dbReference type="ARBA" id="ARBA00023125"/>
    </source>
</evidence>
<keyword evidence="3 7" id="KW-0862">Zinc</keyword>
<dbReference type="GO" id="GO:1900376">
    <property type="term" value="P:regulation of secondary metabolite biosynthetic process"/>
    <property type="evidence" value="ECO:0007669"/>
    <property type="project" value="TreeGrafter"/>
</dbReference>
<feature type="binding site" evidence="7">
    <location>
        <position position="142"/>
    </location>
    <ligand>
        <name>Zn(2+)</name>
        <dbReference type="ChEBI" id="CHEBI:29105"/>
    </ligand>
</feature>
<sequence length="153" mass="17611">MIELTEELEAEYQAVLTHFRKKHSRITESRKAILAYMIAANHHPSAEQIYEDLCPEYPSLSLATVYNNLRVLVDEGFVSEIKVTNDKTTYFDYKGHDHINVICEICGKISDLEVELPDIAHEAASQTGYQITKSQFVIYGICHHCQKKHEERL</sequence>
<dbReference type="OrthoDB" id="8659436at2"/>
<dbReference type="PANTHER" id="PTHR33202:SF8">
    <property type="entry name" value="PEROXIDE-RESPONSIVE REPRESSOR PERR"/>
    <property type="match status" value="1"/>
</dbReference>
<keyword evidence="4" id="KW-0805">Transcription regulation</keyword>
<keyword evidence="2" id="KW-0678">Repressor</keyword>
<dbReference type="GeneID" id="98393741"/>
<feature type="binding site" evidence="7">
    <location>
        <position position="103"/>
    </location>
    <ligand>
        <name>Zn(2+)</name>
        <dbReference type="ChEBI" id="CHEBI:29105"/>
    </ligand>
</feature>
<dbReference type="GO" id="GO:0003700">
    <property type="term" value="F:DNA-binding transcription factor activity"/>
    <property type="evidence" value="ECO:0007669"/>
    <property type="project" value="InterPro"/>
</dbReference>
<dbReference type="Gene3D" id="1.10.10.10">
    <property type="entry name" value="Winged helix-like DNA-binding domain superfamily/Winged helix DNA-binding domain"/>
    <property type="match status" value="1"/>
</dbReference>
<keyword evidence="6" id="KW-0804">Transcription</keyword>
<dbReference type="PANTHER" id="PTHR33202">
    <property type="entry name" value="ZINC UPTAKE REGULATION PROTEIN"/>
    <property type="match status" value="1"/>
</dbReference>
<dbReference type="AlphaFoldDB" id="A0A2L0D5V4"/>
<evidence type="ECO:0000256" key="1">
    <source>
        <dbReference type="ARBA" id="ARBA00007957"/>
    </source>
</evidence>
<dbReference type="Proteomes" id="UP000238956">
    <property type="component" value="Chromosome"/>
</dbReference>
<name>A0A2L0D5V4_9STRE</name>
<reference evidence="8 9" key="2">
    <citation type="submission" date="2018-02" db="EMBL/GenBank/DDBJ databases">
        <title>Whole genome sequencing analysis of Streptococcus pluranimalium isolated from cattle infected mastitis in China.</title>
        <authorList>
            <person name="Zhang J.-R."/>
            <person name="Hu G.-Z."/>
        </authorList>
    </citation>
    <scope>NUCLEOTIDE SEQUENCE [LARGE SCALE GENOMIC DNA]</scope>
    <source>
        <strain evidence="8 9">TH11417</strain>
    </source>
</reference>
<keyword evidence="5" id="KW-0238">DNA-binding</keyword>
<evidence type="ECO:0000256" key="7">
    <source>
        <dbReference type="PIRSR" id="PIRSR602481-1"/>
    </source>
</evidence>
<proteinExistence type="inferred from homology"/>
<feature type="binding site" evidence="7">
    <location>
        <position position="145"/>
    </location>
    <ligand>
        <name>Zn(2+)</name>
        <dbReference type="ChEBI" id="CHEBI:29105"/>
    </ligand>
</feature>
<keyword evidence="9" id="KW-1185">Reference proteome</keyword>
<feature type="binding site" evidence="7">
    <location>
        <position position="106"/>
    </location>
    <ligand>
        <name>Zn(2+)</name>
        <dbReference type="ChEBI" id="CHEBI:29105"/>
    </ligand>
</feature>
<accession>A0A2L0D5V4</accession>
<keyword evidence="7" id="KW-0479">Metal-binding</keyword>
<dbReference type="SUPFAM" id="SSF46785">
    <property type="entry name" value="Winged helix' DNA-binding domain"/>
    <property type="match status" value="1"/>
</dbReference>
<dbReference type="CDD" id="cd07153">
    <property type="entry name" value="Fur_like"/>
    <property type="match status" value="1"/>
</dbReference>
<evidence type="ECO:0000256" key="2">
    <source>
        <dbReference type="ARBA" id="ARBA00022491"/>
    </source>
</evidence>
<dbReference type="EMBL" id="CP025536">
    <property type="protein sequence ID" value="AUW96961.1"/>
    <property type="molecule type" value="Genomic_DNA"/>
</dbReference>
<dbReference type="Pfam" id="PF01475">
    <property type="entry name" value="FUR"/>
    <property type="match status" value="1"/>
</dbReference>
<comment type="cofactor">
    <cofactor evidence="7">
        <name>Zn(2+)</name>
        <dbReference type="ChEBI" id="CHEBI:29105"/>
    </cofactor>
    <text evidence="7">Binds 1 zinc ion per subunit.</text>
</comment>
<evidence type="ECO:0000313" key="9">
    <source>
        <dbReference type="Proteomes" id="UP000238956"/>
    </source>
</evidence>
<reference evidence="8 9" key="1">
    <citation type="submission" date="2017-12" db="EMBL/GenBank/DDBJ databases">
        <authorList>
            <person name="Hurst M.R.H."/>
        </authorList>
    </citation>
    <scope>NUCLEOTIDE SEQUENCE [LARGE SCALE GENOMIC DNA]</scope>
    <source>
        <strain evidence="8 9">TH11417</strain>
    </source>
</reference>
<dbReference type="KEGG" id="splr:C0J00_07440"/>
<organism evidence="8 9">
    <name type="scientific">Streptococcus pluranimalium</name>
    <dbReference type="NCBI Taxonomy" id="82348"/>
    <lineage>
        <taxon>Bacteria</taxon>
        <taxon>Bacillati</taxon>
        <taxon>Bacillota</taxon>
        <taxon>Bacilli</taxon>
        <taxon>Lactobacillales</taxon>
        <taxon>Streptococcaceae</taxon>
        <taxon>Streptococcus</taxon>
    </lineage>
</organism>
<gene>
    <name evidence="8" type="ORF">C0J00_07440</name>
</gene>
<protein>
    <submittedName>
        <fullName evidence="8">Transcriptional repressor</fullName>
    </submittedName>
</protein>
<evidence type="ECO:0000256" key="6">
    <source>
        <dbReference type="ARBA" id="ARBA00023163"/>
    </source>
</evidence>
<dbReference type="InterPro" id="IPR043135">
    <property type="entry name" value="Fur_C"/>
</dbReference>
<evidence type="ECO:0000256" key="3">
    <source>
        <dbReference type="ARBA" id="ARBA00022833"/>
    </source>
</evidence>
<dbReference type="RefSeq" id="WP_104968283.1">
    <property type="nucleotide sequence ID" value="NZ_CBCRZV010000003.1"/>
</dbReference>
<dbReference type="InterPro" id="IPR002481">
    <property type="entry name" value="FUR"/>
</dbReference>